<name>A0A6B0XWN6_9RHOB</name>
<gene>
    <name evidence="1" type="ORF">F4Y60_02525</name>
</gene>
<evidence type="ECO:0008006" key="2">
    <source>
        <dbReference type="Google" id="ProtNLM"/>
    </source>
</evidence>
<dbReference type="EMBL" id="VXRY01000098">
    <property type="protein sequence ID" value="MXY32968.1"/>
    <property type="molecule type" value="Genomic_DNA"/>
</dbReference>
<accession>A0A6B0XWN6</accession>
<evidence type="ECO:0000313" key="1">
    <source>
        <dbReference type="EMBL" id="MXY32968.1"/>
    </source>
</evidence>
<proteinExistence type="predicted"/>
<dbReference type="AlphaFoldDB" id="A0A6B0XWN6"/>
<sequence>MTSDEAMPPFPQASNIQVKNPWIAFGLSALITGGGQYYNGHYGKGTVQFVTAVAGLGVFLAAEEDDYKLFGERFDPDDDNDRGAIGALVFLGSAIWSMVDAPISANNINRQLRQTSFQIHPVVKDDLTGASLTFRF</sequence>
<reference evidence="1" key="1">
    <citation type="submission" date="2019-09" db="EMBL/GenBank/DDBJ databases">
        <title>Characterisation of the sponge microbiome using genome-centric metagenomics.</title>
        <authorList>
            <person name="Engelberts J.P."/>
            <person name="Robbins S.J."/>
            <person name="De Goeij J.M."/>
            <person name="Aranda M."/>
            <person name="Bell S.C."/>
            <person name="Webster N.S."/>
        </authorList>
    </citation>
    <scope>NUCLEOTIDE SEQUENCE</scope>
    <source>
        <strain evidence="1">SB0664_bin_43</strain>
    </source>
</reference>
<protein>
    <recommendedName>
        <fullName evidence="2">TM2 domain-containing protein</fullName>
    </recommendedName>
</protein>
<comment type="caution">
    <text evidence="1">The sequence shown here is derived from an EMBL/GenBank/DDBJ whole genome shotgun (WGS) entry which is preliminary data.</text>
</comment>
<organism evidence="1">
    <name type="scientific">Boseongicola sp. SB0664_bin_43</name>
    <dbReference type="NCBI Taxonomy" id="2604844"/>
    <lineage>
        <taxon>Bacteria</taxon>
        <taxon>Pseudomonadati</taxon>
        <taxon>Pseudomonadota</taxon>
        <taxon>Alphaproteobacteria</taxon>
        <taxon>Rhodobacterales</taxon>
        <taxon>Paracoccaceae</taxon>
        <taxon>Boseongicola</taxon>
    </lineage>
</organism>